<dbReference type="Pfam" id="PF09802">
    <property type="entry name" value="Sec66"/>
    <property type="match status" value="1"/>
</dbReference>
<keyword evidence="2" id="KW-1133">Transmembrane helix</keyword>
<reference evidence="3" key="1">
    <citation type="submission" date="2021-12" db="EMBL/GenBank/DDBJ databases">
        <title>Prjna785345.</title>
        <authorList>
            <person name="Rujirawat T."/>
            <person name="Krajaejun T."/>
        </authorList>
    </citation>
    <scope>NUCLEOTIDE SEQUENCE</scope>
    <source>
        <strain evidence="3">Pi057C3</strain>
    </source>
</reference>
<comment type="caution">
    <text evidence="3">The sequence shown here is derived from an EMBL/GenBank/DDBJ whole genome shotgun (WGS) entry which is preliminary data.</text>
</comment>
<keyword evidence="2" id="KW-0472">Membrane</keyword>
<sequence length="198" mass="22422">MALTELQVVAGVISLLTLALLGVAIKVWWPKSTTELDASLDAMINGFDFELPEEVEMYRKFREENPDDVDGCFQALFRRAVADIPLIRKIQSESSGIQRLKKNDILKDGSFLSYKMAEDLINDEINDVRREAEELKPGEGWPDRIFPQAVQFLNHMAEQQMMAQRKAAEEQMQAMQTQMEGEAAAAAEDGDEGLRKRK</sequence>
<dbReference type="GO" id="GO:0031207">
    <property type="term" value="C:Sec62/Sec63 complex"/>
    <property type="evidence" value="ECO:0007669"/>
    <property type="project" value="InterPro"/>
</dbReference>
<keyword evidence="2" id="KW-0812">Transmembrane</keyword>
<feature type="compositionally biased region" description="Low complexity" evidence="1">
    <location>
        <begin position="166"/>
        <end position="187"/>
    </location>
</feature>
<evidence type="ECO:0000313" key="4">
    <source>
        <dbReference type="Proteomes" id="UP001209570"/>
    </source>
</evidence>
<keyword evidence="4" id="KW-1185">Reference proteome</keyword>
<dbReference type="AlphaFoldDB" id="A0AAD5LAI6"/>
<organism evidence="3 4">
    <name type="scientific">Pythium insidiosum</name>
    <name type="common">Pythiosis disease agent</name>
    <dbReference type="NCBI Taxonomy" id="114742"/>
    <lineage>
        <taxon>Eukaryota</taxon>
        <taxon>Sar</taxon>
        <taxon>Stramenopiles</taxon>
        <taxon>Oomycota</taxon>
        <taxon>Peronosporomycetes</taxon>
        <taxon>Pythiales</taxon>
        <taxon>Pythiaceae</taxon>
        <taxon>Pythium</taxon>
    </lineage>
</organism>
<evidence type="ECO:0000256" key="2">
    <source>
        <dbReference type="SAM" id="Phobius"/>
    </source>
</evidence>
<evidence type="ECO:0000313" key="3">
    <source>
        <dbReference type="EMBL" id="KAJ0394455.1"/>
    </source>
</evidence>
<proteinExistence type="predicted"/>
<dbReference type="EMBL" id="JAKCXM010000409">
    <property type="protein sequence ID" value="KAJ0394455.1"/>
    <property type="molecule type" value="Genomic_DNA"/>
</dbReference>
<feature type="region of interest" description="Disordered" evidence="1">
    <location>
        <begin position="166"/>
        <end position="198"/>
    </location>
</feature>
<evidence type="ECO:0000256" key="1">
    <source>
        <dbReference type="SAM" id="MobiDB-lite"/>
    </source>
</evidence>
<gene>
    <name evidence="3" type="ORF">P43SY_010313</name>
</gene>
<dbReference type="InterPro" id="IPR018624">
    <property type="entry name" value="Sec66"/>
</dbReference>
<accession>A0AAD5LAI6</accession>
<protein>
    <submittedName>
        <fullName evidence="3">Uncharacterized protein</fullName>
    </submittedName>
</protein>
<dbReference type="Proteomes" id="UP001209570">
    <property type="component" value="Unassembled WGS sequence"/>
</dbReference>
<dbReference type="GO" id="GO:0031204">
    <property type="term" value="P:post-translational protein targeting to membrane, translocation"/>
    <property type="evidence" value="ECO:0007669"/>
    <property type="project" value="InterPro"/>
</dbReference>
<name>A0AAD5LAI6_PYTIN</name>
<feature type="transmembrane region" description="Helical" evidence="2">
    <location>
        <begin position="6"/>
        <end position="29"/>
    </location>
</feature>